<gene>
    <name evidence="6" type="ORF">EXY23_13445</name>
</gene>
<evidence type="ECO:0000256" key="5">
    <source>
        <dbReference type="SAM" id="Phobius"/>
    </source>
</evidence>
<protein>
    <recommendedName>
        <fullName evidence="8">Type IV secretion system protein VirB3</fullName>
    </recommendedName>
</protein>
<organism evidence="6 7">
    <name type="scientific">Roseicella aquatilis</name>
    <dbReference type="NCBI Taxonomy" id="2527868"/>
    <lineage>
        <taxon>Bacteria</taxon>
        <taxon>Pseudomonadati</taxon>
        <taxon>Pseudomonadota</taxon>
        <taxon>Alphaproteobacteria</taxon>
        <taxon>Acetobacterales</taxon>
        <taxon>Roseomonadaceae</taxon>
        <taxon>Roseicella</taxon>
    </lineage>
</organism>
<sequence>MRPAPHIADLAEERREREDRVPVGDTRPARFLGLPYALALALGVVAYLLALNIGSWRGFVWAAAVVGPTWGIAMFATAADPYGIEVVLTSLRAKLPILDRRRWGGPSLSPLPARAARAPRRPAVHGH</sequence>
<dbReference type="EMBL" id="SKBM01000011">
    <property type="protein sequence ID" value="TCZ61128.1"/>
    <property type="molecule type" value="Genomic_DNA"/>
</dbReference>
<dbReference type="AlphaFoldDB" id="A0A4R4DJ51"/>
<comment type="caution">
    <text evidence="6">The sequence shown here is derived from an EMBL/GenBank/DDBJ whole genome shotgun (WGS) entry which is preliminary data.</text>
</comment>
<name>A0A4R4DJ51_9PROT</name>
<comment type="subcellular location">
    <subcellularLocation>
        <location evidence="1">Membrane</location>
    </subcellularLocation>
</comment>
<dbReference type="Pfam" id="PF05101">
    <property type="entry name" value="VirB3"/>
    <property type="match status" value="1"/>
</dbReference>
<feature type="transmembrane region" description="Helical" evidence="5">
    <location>
        <begin position="31"/>
        <end position="51"/>
    </location>
</feature>
<dbReference type="GO" id="GO:0016020">
    <property type="term" value="C:membrane"/>
    <property type="evidence" value="ECO:0007669"/>
    <property type="project" value="UniProtKB-SubCell"/>
</dbReference>
<evidence type="ECO:0000313" key="7">
    <source>
        <dbReference type="Proteomes" id="UP000295023"/>
    </source>
</evidence>
<keyword evidence="3 5" id="KW-1133">Transmembrane helix</keyword>
<evidence type="ECO:0000313" key="6">
    <source>
        <dbReference type="EMBL" id="TCZ61128.1"/>
    </source>
</evidence>
<reference evidence="6 7" key="1">
    <citation type="submission" date="2019-03" db="EMBL/GenBank/DDBJ databases">
        <title>Paracraurococcus aquatilis NE82 genome sequence.</title>
        <authorList>
            <person name="Zhao Y."/>
            <person name="Du Z."/>
        </authorList>
    </citation>
    <scope>NUCLEOTIDE SEQUENCE [LARGE SCALE GENOMIC DNA]</scope>
    <source>
        <strain evidence="6 7">NE82</strain>
    </source>
</reference>
<evidence type="ECO:0000256" key="3">
    <source>
        <dbReference type="ARBA" id="ARBA00022989"/>
    </source>
</evidence>
<dbReference type="Proteomes" id="UP000295023">
    <property type="component" value="Unassembled WGS sequence"/>
</dbReference>
<keyword evidence="4 5" id="KW-0472">Membrane</keyword>
<keyword evidence="7" id="KW-1185">Reference proteome</keyword>
<keyword evidence="2 5" id="KW-0812">Transmembrane</keyword>
<proteinExistence type="predicted"/>
<evidence type="ECO:0000256" key="4">
    <source>
        <dbReference type="ARBA" id="ARBA00023136"/>
    </source>
</evidence>
<feature type="transmembrane region" description="Helical" evidence="5">
    <location>
        <begin position="58"/>
        <end position="79"/>
    </location>
</feature>
<dbReference type="RefSeq" id="WP_132289842.1">
    <property type="nucleotide sequence ID" value="NZ_SKBM01000011.1"/>
</dbReference>
<accession>A0A4R4DJ51</accession>
<evidence type="ECO:0000256" key="2">
    <source>
        <dbReference type="ARBA" id="ARBA00022692"/>
    </source>
</evidence>
<evidence type="ECO:0000256" key="1">
    <source>
        <dbReference type="ARBA" id="ARBA00004370"/>
    </source>
</evidence>
<dbReference type="InterPro" id="IPR007792">
    <property type="entry name" value="T4SS_VirB3/TrbD/AvhB"/>
</dbReference>
<evidence type="ECO:0008006" key="8">
    <source>
        <dbReference type="Google" id="ProtNLM"/>
    </source>
</evidence>